<name>A0A1U7LQD6_NEOID</name>
<comment type="caution">
    <text evidence="1">The sequence shown here is derived from an EMBL/GenBank/DDBJ whole genome shotgun (WGS) entry which is preliminary data.</text>
</comment>
<gene>
    <name evidence="1" type="ORF">NEOLI_004124</name>
</gene>
<dbReference type="Proteomes" id="UP000186594">
    <property type="component" value="Unassembled WGS sequence"/>
</dbReference>
<dbReference type="AlphaFoldDB" id="A0A1U7LQD6"/>
<proteinExistence type="predicted"/>
<dbReference type="EMBL" id="LXFE01000591">
    <property type="protein sequence ID" value="OLL24875.1"/>
    <property type="molecule type" value="Genomic_DNA"/>
</dbReference>
<evidence type="ECO:0000313" key="1">
    <source>
        <dbReference type="EMBL" id="OLL24875.1"/>
    </source>
</evidence>
<accession>A0A1U7LQD6</accession>
<organism evidence="1 2">
    <name type="scientific">Neolecta irregularis (strain DAH-3)</name>
    <dbReference type="NCBI Taxonomy" id="1198029"/>
    <lineage>
        <taxon>Eukaryota</taxon>
        <taxon>Fungi</taxon>
        <taxon>Dikarya</taxon>
        <taxon>Ascomycota</taxon>
        <taxon>Taphrinomycotina</taxon>
        <taxon>Neolectales</taxon>
        <taxon>Neolectaceae</taxon>
        <taxon>Neolecta</taxon>
    </lineage>
</organism>
<keyword evidence="2" id="KW-1185">Reference proteome</keyword>
<protein>
    <submittedName>
        <fullName evidence="1">Uncharacterized protein</fullName>
    </submittedName>
</protein>
<sequence>MLKMSIMNALYSCWQNMTQLNCSVLVNMLLFGILLYQLRSSQKNEIKTSSLDMEPKINLTQSFPSVPRPNSPLLRRHSYPVYDPHPVSKCADSESGILLPFKNASLSGSTLMIPNDGTKDTPNFKLFVAAFGLSSKQLPPKEIFKRKSIPLKDLRSVSWLPFTGKWRSRN</sequence>
<evidence type="ECO:0000313" key="2">
    <source>
        <dbReference type="Proteomes" id="UP000186594"/>
    </source>
</evidence>
<reference evidence="1 2" key="1">
    <citation type="submission" date="2016-04" db="EMBL/GenBank/DDBJ databases">
        <title>Evolutionary innovation and constraint leading to complex multicellularity in the Ascomycota.</title>
        <authorList>
            <person name="Cisse O."/>
            <person name="Nguyen A."/>
            <person name="Hewitt D.A."/>
            <person name="Jedd G."/>
            <person name="Stajich J.E."/>
        </authorList>
    </citation>
    <scope>NUCLEOTIDE SEQUENCE [LARGE SCALE GENOMIC DNA]</scope>
    <source>
        <strain evidence="1 2">DAH-3</strain>
    </source>
</reference>